<reference evidence="1 2" key="1">
    <citation type="journal article" date="2022" name="bioRxiv">
        <title>The genome of the oomycete Peronosclerospora sorghi, a cosmopolitan pathogen of maize and sorghum, is inflated with dispersed pseudogenes.</title>
        <authorList>
            <person name="Fletcher K."/>
            <person name="Martin F."/>
            <person name="Isakeit T."/>
            <person name="Cavanaugh K."/>
            <person name="Magill C."/>
            <person name="Michelmore R."/>
        </authorList>
    </citation>
    <scope>NUCLEOTIDE SEQUENCE [LARGE SCALE GENOMIC DNA]</scope>
    <source>
        <strain evidence="1">P6</strain>
    </source>
</reference>
<keyword evidence="2" id="KW-1185">Reference proteome</keyword>
<evidence type="ECO:0000313" key="1">
    <source>
        <dbReference type="EMBL" id="KAI9916661.1"/>
    </source>
</evidence>
<proteinExistence type="predicted"/>
<comment type="caution">
    <text evidence="1">The sequence shown here is derived from an EMBL/GenBank/DDBJ whole genome shotgun (WGS) entry which is preliminary data.</text>
</comment>
<dbReference type="Proteomes" id="UP001163321">
    <property type="component" value="Chromosome 2"/>
</dbReference>
<accession>A0ACC0WED7</accession>
<dbReference type="EMBL" id="CM047581">
    <property type="protein sequence ID" value="KAI9916661.1"/>
    <property type="molecule type" value="Genomic_DNA"/>
</dbReference>
<protein>
    <submittedName>
        <fullName evidence="1">Uncharacterized protein</fullName>
    </submittedName>
</protein>
<gene>
    <name evidence="1" type="ORF">PsorP6_017901</name>
</gene>
<evidence type="ECO:0000313" key="2">
    <source>
        <dbReference type="Proteomes" id="UP001163321"/>
    </source>
</evidence>
<name>A0ACC0WED7_9STRA</name>
<sequence>MENNISVLPDSPDISIDYLLATIPTRIQRKKPSPEFAEFLRELPPEAYVNRLRRYLNIPVERIPRYKLLLQELVGCTRPEHVDFVPLQSAIQSLDRVANKIKEISEIHENTRTLVSVSAKVGLDLSGRHFVRDGMLHKVCRSKVQLYYFLLLENGK</sequence>
<organism evidence="1 2">
    <name type="scientific">Peronosclerospora sorghi</name>
    <dbReference type="NCBI Taxonomy" id="230839"/>
    <lineage>
        <taxon>Eukaryota</taxon>
        <taxon>Sar</taxon>
        <taxon>Stramenopiles</taxon>
        <taxon>Oomycota</taxon>
        <taxon>Peronosporomycetes</taxon>
        <taxon>Peronosporales</taxon>
        <taxon>Peronosporaceae</taxon>
        <taxon>Peronosclerospora</taxon>
    </lineage>
</organism>